<accession>A0A6L6VEK3</accession>
<dbReference type="EMBL" id="WPHR01000007">
    <property type="protein sequence ID" value="MUZ73371.1"/>
    <property type="molecule type" value="Genomic_DNA"/>
</dbReference>
<gene>
    <name evidence="1" type="ORF">GOZ90_11825</name>
</gene>
<comment type="caution">
    <text evidence="1">The sequence shown here is derived from an EMBL/GenBank/DDBJ whole genome shotgun (WGS) entry which is preliminary data.</text>
</comment>
<reference evidence="1 2" key="1">
    <citation type="submission" date="2019-12" db="EMBL/GenBank/DDBJ databases">
        <title>Whole-genome sequencing of Allorhizobium vitis.</title>
        <authorList>
            <person name="Gan H.M."/>
            <person name="Szegedi E."/>
            <person name="Burr T."/>
            <person name="Savka M.A."/>
        </authorList>
    </citation>
    <scope>NUCLEOTIDE SEQUENCE [LARGE SCALE GENOMIC DNA]</scope>
    <source>
        <strain evidence="1 2">CG516</strain>
    </source>
</reference>
<sequence length="82" mass="9391">MKRTKEERITATMKRARALDPLLWRHPLADATVDLLEDGKPVTIESLIAHLEVTENNASALLRREFSEAAIERLREIVVKKD</sequence>
<proteinExistence type="predicted"/>
<dbReference type="AlphaFoldDB" id="A0A6L6VEK3"/>
<dbReference type="Proteomes" id="UP000477951">
    <property type="component" value="Unassembled WGS sequence"/>
</dbReference>
<evidence type="ECO:0000313" key="2">
    <source>
        <dbReference type="Proteomes" id="UP000477951"/>
    </source>
</evidence>
<dbReference type="RefSeq" id="WP_156614802.1">
    <property type="nucleotide sequence ID" value="NZ_VOLF01000006.1"/>
</dbReference>
<protein>
    <submittedName>
        <fullName evidence="1">Uncharacterized protein</fullName>
    </submittedName>
</protein>
<organism evidence="1 2">
    <name type="scientific">Agrobacterium vitis</name>
    <name type="common">Rhizobium vitis</name>
    <dbReference type="NCBI Taxonomy" id="373"/>
    <lineage>
        <taxon>Bacteria</taxon>
        <taxon>Pseudomonadati</taxon>
        <taxon>Pseudomonadota</taxon>
        <taxon>Alphaproteobacteria</taxon>
        <taxon>Hyphomicrobiales</taxon>
        <taxon>Rhizobiaceae</taxon>
        <taxon>Rhizobium/Agrobacterium group</taxon>
        <taxon>Agrobacterium</taxon>
    </lineage>
</organism>
<evidence type="ECO:0000313" key="1">
    <source>
        <dbReference type="EMBL" id="MUZ73371.1"/>
    </source>
</evidence>
<name>A0A6L6VEK3_AGRVI</name>